<keyword evidence="4" id="KW-1185">Reference proteome</keyword>
<feature type="transmembrane region" description="Helical" evidence="2">
    <location>
        <begin position="95"/>
        <end position="114"/>
    </location>
</feature>
<dbReference type="RefSeq" id="XP_015468357.1">
    <property type="nucleotide sequence ID" value="XM_015610821.1"/>
</dbReference>
<keyword evidence="2" id="KW-0472">Membrane</keyword>
<dbReference type="GeneID" id="26839000"/>
<feature type="region of interest" description="Disordered" evidence="1">
    <location>
        <begin position="478"/>
        <end position="503"/>
    </location>
</feature>
<dbReference type="EMBL" id="LMYN01000031">
    <property type="protein sequence ID" value="KSA02255.1"/>
    <property type="molecule type" value="Genomic_DNA"/>
</dbReference>
<comment type="caution">
    <text evidence="3">The sequence shown here is derived from an EMBL/GenBank/DDBJ whole genome shotgun (WGS) entry which is preliminary data.</text>
</comment>
<evidence type="ECO:0000313" key="3">
    <source>
        <dbReference type="EMBL" id="KSA02255.1"/>
    </source>
</evidence>
<gene>
    <name evidence="3" type="ORF">AC631_01991</name>
</gene>
<proteinExistence type="predicted"/>
<sequence>MVKYTHNEELQFKLPVEETSADLNYAKYLDDPNNDDEFDELFLRHDAISQKRAGSIQSVTNMNLGIFGQEDGISLLNALEVNTDITAAALLRVHLLRVLMTIWLFFHLGLIHWLECFQNIRELINQFFYMLCCEAKEQAKKLKYSIKAVDYVVEAANYRYFIIERFPLVLCQFLCRNLICYSPSGFKEFQESFPAVDKLIFPQSTCLLLKINDNLLAPPPDIPQPYLDSEKEVKVPSKREYQHVLSLRNEYFTQKRTHLAAEKVRLLSEIGRFVTWNSLLSSIKFVDIYERFGCIWDGHILTVEEKLEILGASILNELCSFTNTCSKDELDHLKNIIPEITLFDIATGTKYIVHGNITEDFGYELEFPDSLDSSKPERRVLMVYLSDGRLRKELMLNYARHAINKKSLDNGPNFLTYTPDLVIVTGKTYENPLQTYGFACADENSSRSKSPLLYSRHGRFGFNQFSRSIFSYISNNSSSFSSVEYPEPARDTANEPRSGSAVTSNKSISSYVNLPSSLFTSLLKRVKRLTPFGSTSNKEVALEE</sequence>
<protein>
    <submittedName>
        <fullName evidence="3">Uncharacterized protein</fullName>
    </submittedName>
</protein>
<name>A0A0V1Q230_9ASCO</name>
<dbReference type="AlphaFoldDB" id="A0A0V1Q230"/>
<evidence type="ECO:0000256" key="2">
    <source>
        <dbReference type="SAM" id="Phobius"/>
    </source>
</evidence>
<keyword evidence="2" id="KW-0812">Transmembrane</keyword>
<organism evidence="3 4">
    <name type="scientific">Debaryomyces fabryi</name>
    <dbReference type="NCBI Taxonomy" id="58627"/>
    <lineage>
        <taxon>Eukaryota</taxon>
        <taxon>Fungi</taxon>
        <taxon>Dikarya</taxon>
        <taxon>Ascomycota</taxon>
        <taxon>Saccharomycotina</taxon>
        <taxon>Pichiomycetes</taxon>
        <taxon>Debaryomycetaceae</taxon>
        <taxon>Debaryomyces</taxon>
    </lineage>
</organism>
<dbReference type="Proteomes" id="UP000054251">
    <property type="component" value="Unassembled WGS sequence"/>
</dbReference>
<accession>A0A0V1Q230</accession>
<evidence type="ECO:0000256" key="1">
    <source>
        <dbReference type="SAM" id="MobiDB-lite"/>
    </source>
</evidence>
<dbReference type="OrthoDB" id="4026335at2759"/>
<reference evidence="3 4" key="1">
    <citation type="submission" date="2015-11" db="EMBL/GenBank/DDBJ databases">
        <title>The genome of Debaryomyces fabryi.</title>
        <authorList>
            <person name="Tafer H."/>
            <person name="Lopandic K."/>
        </authorList>
    </citation>
    <scope>NUCLEOTIDE SEQUENCE [LARGE SCALE GENOMIC DNA]</scope>
    <source>
        <strain evidence="3 4">CBS 789</strain>
    </source>
</reference>
<evidence type="ECO:0000313" key="4">
    <source>
        <dbReference type="Proteomes" id="UP000054251"/>
    </source>
</evidence>
<keyword evidence="2" id="KW-1133">Transmembrane helix</keyword>